<dbReference type="RefSeq" id="WP_160560346.1">
    <property type="nucleotide sequence ID" value="NZ_QZDT01000017.1"/>
</dbReference>
<protein>
    <submittedName>
        <fullName evidence="1">Uncharacterized protein</fullName>
    </submittedName>
</protein>
<evidence type="ECO:0000313" key="1">
    <source>
        <dbReference type="EMBL" id="NBJ93220.1"/>
    </source>
</evidence>
<evidence type="ECO:0000313" key="2">
    <source>
        <dbReference type="Proteomes" id="UP001154420"/>
    </source>
</evidence>
<accession>A0A9X5GST7</accession>
<organism evidence="1 2">
    <name type="scientific">Parablautia muri</name>
    <dbReference type="NCBI Taxonomy" id="2320879"/>
    <lineage>
        <taxon>Bacteria</taxon>
        <taxon>Bacillati</taxon>
        <taxon>Bacillota</taxon>
        <taxon>Clostridia</taxon>
        <taxon>Lachnospirales</taxon>
        <taxon>Lachnospiraceae</taxon>
        <taxon>Parablautia</taxon>
    </lineage>
</organism>
<dbReference type="Proteomes" id="UP001154420">
    <property type="component" value="Unassembled WGS sequence"/>
</dbReference>
<keyword evidence="2" id="KW-1185">Reference proteome</keyword>
<dbReference type="OrthoDB" id="9809734at2"/>
<proteinExistence type="predicted"/>
<dbReference type="AlphaFoldDB" id="A0A9X5GST7"/>
<name>A0A9X5GST7_9FIRM</name>
<sequence length="116" mass="13871">MSQVVEITIDLTNPNRNSMIETFGVVKTGERNIYCKAGDIGRRFFIPNMNEVKYRGFLNYSYRYQTEDTDYREIIESEKTSNAISEIVKYLEKDLNRYQRRLEASDEYYQALLDFY</sequence>
<comment type="caution">
    <text evidence="1">The sequence shown here is derived from an EMBL/GenBank/DDBJ whole genome shotgun (WGS) entry which is preliminary data.</text>
</comment>
<reference evidence="1" key="1">
    <citation type="submission" date="2018-09" db="EMBL/GenBank/DDBJ databases">
        <title>Murine metabolic-syndrome-specific gut microbial biobank.</title>
        <authorList>
            <person name="Liu C."/>
        </authorList>
    </citation>
    <scope>NUCLEOTIDE SEQUENCE</scope>
    <source>
        <strain evidence="1">D42-62</strain>
    </source>
</reference>
<gene>
    <name evidence="1" type="ORF">D5281_11590</name>
</gene>
<dbReference type="EMBL" id="QZDT01000017">
    <property type="protein sequence ID" value="NBJ93220.1"/>
    <property type="molecule type" value="Genomic_DNA"/>
</dbReference>